<accession>A0A0B7N1I8</accession>
<keyword evidence="3" id="KW-1185">Reference proteome</keyword>
<dbReference type="Proteomes" id="UP000054107">
    <property type="component" value="Unassembled WGS sequence"/>
</dbReference>
<evidence type="ECO:0008006" key="4">
    <source>
        <dbReference type="Google" id="ProtNLM"/>
    </source>
</evidence>
<sequence length="168" mass="19172">MANLFSMRMKESDTLQEYTNAFMKHVQDCGFPSDSNLLARFYQFTLLQRNKQMMVNQMSVKHNKKHKWTIDEIYECVLPLFLVNEQNREMRDGNESFKGKRKAGGNFGGSSRNKKVARTVAGDFFRPKHGGANANHNAADCHSRIKKLASENRPNRATTAAPGRSHPH</sequence>
<feature type="region of interest" description="Disordered" evidence="1">
    <location>
        <begin position="92"/>
        <end position="113"/>
    </location>
</feature>
<reference evidence="2 3" key="1">
    <citation type="submission" date="2014-09" db="EMBL/GenBank/DDBJ databases">
        <authorList>
            <person name="Ellenberger Sabrina"/>
        </authorList>
    </citation>
    <scope>NUCLEOTIDE SEQUENCE [LARGE SCALE GENOMIC DNA]</scope>
    <source>
        <strain evidence="2 3">CBS 412.66</strain>
    </source>
</reference>
<evidence type="ECO:0000256" key="1">
    <source>
        <dbReference type="SAM" id="MobiDB-lite"/>
    </source>
</evidence>
<name>A0A0B7N1I8_9FUNG</name>
<proteinExistence type="predicted"/>
<evidence type="ECO:0000313" key="3">
    <source>
        <dbReference type="Proteomes" id="UP000054107"/>
    </source>
</evidence>
<feature type="non-terminal residue" evidence="2">
    <location>
        <position position="168"/>
    </location>
</feature>
<gene>
    <name evidence="2" type="primary">PARPA_06080.1 scaffold 21174</name>
</gene>
<protein>
    <recommendedName>
        <fullName evidence="4">Retrotransposon gag domain-containing protein</fullName>
    </recommendedName>
</protein>
<evidence type="ECO:0000313" key="2">
    <source>
        <dbReference type="EMBL" id="CEP12151.1"/>
    </source>
</evidence>
<dbReference type="STRING" id="35722.A0A0B7N1I8"/>
<dbReference type="AlphaFoldDB" id="A0A0B7N1I8"/>
<dbReference type="EMBL" id="LN727528">
    <property type="protein sequence ID" value="CEP12151.1"/>
    <property type="molecule type" value="Genomic_DNA"/>
</dbReference>
<organism evidence="2 3">
    <name type="scientific">Parasitella parasitica</name>
    <dbReference type="NCBI Taxonomy" id="35722"/>
    <lineage>
        <taxon>Eukaryota</taxon>
        <taxon>Fungi</taxon>
        <taxon>Fungi incertae sedis</taxon>
        <taxon>Mucoromycota</taxon>
        <taxon>Mucoromycotina</taxon>
        <taxon>Mucoromycetes</taxon>
        <taxon>Mucorales</taxon>
        <taxon>Mucorineae</taxon>
        <taxon>Mucoraceae</taxon>
        <taxon>Parasitella</taxon>
    </lineage>
</organism>
<feature type="region of interest" description="Disordered" evidence="1">
    <location>
        <begin position="146"/>
        <end position="168"/>
    </location>
</feature>
<feature type="non-terminal residue" evidence="2">
    <location>
        <position position="1"/>
    </location>
</feature>
<dbReference type="OrthoDB" id="2246324at2759"/>